<dbReference type="HAMAP" id="MF_00500">
    <property type="entry name" value="Ribosomal_bS20"/>
    <property type="match status" value="1"/>
</dbReference>
<dbReference type="PANTHER" id="PTHR33398:SF1">
    <property type="entry name" value="SMALL RIBOSOMAL SUBUNIT PROTEIN BS20C"/>
    <property type="match status" value="1"/>
</dbReference>
<comment type="caution">
    <text evidence="10">The sequence shown here is derived from an EMBL/GenBank/DDBJ whole genome shotgun (WGS) entry which is preliminary data.</text>
</comment>
<dbReference type="InterPro" id="IPR036510">
    <property type="entry name" value="Ribosomal_bS20_sf"/>
</dbReference>
<keyword evidence="11" id="KW-1185">Reference proteome</keyword>
<evidence type="ECO:0000313" key="11">
    <source>
        <dbReference type="Proteomes" id="UP000217944"/>
    </source>
</evidence>
<dbReference type="OrthoDB" id="9807974at2"/>
<evidence type="ECO:0000256" key="8">
    <source>
        <dbReference type="HAMAP-Rule" id="MF_00500"/>
    </source>
</evidence>
<keyword evidence="3 8" id="KW-0699">rRNA-binding</keyword>
<dbReference type="PANTHER" id="PTHR33398">
    <property type="entry name" value="30S RIBOSOMAL PROTEIN S20"/>
    <property type="match status" value="1"/>
</dbReference>
<dbReference type="RefSeq" id="WP_096258218.1">
    <property type="nucleotide sequence ID" value="NZ_BDME01000001.1"/>
</dbReference>
<name>A0A292YC52_9BACT</name>
<evidence type="ECO:0000256" key="3">
    <source>
        <dbReference type="ARBA" id="ARBA00022730"/>
    </source>
</evidence>
<dbReference type="GO" id="GO:0005829">
    <property type="term" value="C:cytosol"/>
    <property type="evidence" value="ECO:0007669"/>
    <property type="project" value="TreeGrafter"/>
</dbReference>
<protein>
    <recommendedName>
        <fullName evidence="7 8">Small ribosomal subunit protein bS20</fullName>
    </recommendedName>
</protein>
<dbReference type="GO" id="GO:0003735">
    <property type="term" value="F:structural constituent of ribosome"/>
    <property type="evidence" value="ECO:0007669"/>
    <property type="project" value="InterPro"/>
</dbReference>
<dbReference type="NCBIfam" id="TIGR00029">
    <property type="entry name" value="S20"/>
    <property type="match status" value="1"/>
</dbReference>
<dbReference type="SUPFAM" id="SSF46992">
    <property type="entry name" value="Ribosomal protein S20"/>
    <property type="match status" value="1"/>
</dbReference>
<evidence type="ECO:0000256" key="6">
    <source>
        <dbReference type="ARBA" id="ARBA00023274"/>
    </source>
</evidence>
<dbReference type="InterPro" id="IPR002583">
    <property type="entry name" value="Ribosomal_bS20"/>
</dbReference>
<evidence type="ECO:0000256" key="5">
    <source>
        <dbReference type="ARBA" id="ARBA00022980"/>
    </source>
</evidence>
<proteinExistence type="inferred from homology"/>
<accession>A0A292YC52</accession>
<dbReference type="GO" id="GO:0006412">
    <property type="term" value="P:translation"/>
    <property type="evidence" value="ECO:0007669"/>
    <property type="project" value="UniProtKB-UniRule"/>
</dbReference>
<dbReference type="EMBL" id="BDME01000001">
    <property type="protein sequence ID" value="GAX87061.1"/>
    <property type="molecule type" value="Genomic_DNA"/>
</dbReference>
<feature type="compositionally biased region" description="Basic residues" evidence="9">
    <location>
        <begin position="7"/>
        <end position="20"/>
    </location>
</feature>
<gene>
    <name evidence="8" type="primary">rpsT</name>
    <name evidence="10" type="ORF">LNAT_P0356</name>
</gene>
<dbReference type="GO" id="GO:0015935">
    <property type="term" value="C:small ribosomal subunit"/>
    <property type="evidence" value="ECO:0007669"/>
    <property type="project" value="TreeGrafter"/>
</dbReference>
<sequence>MANNKSALKRIRQTKKRTERNRYYRTRIKTITKKVENAVAEGNYEAALEAWKVANKKFQGYINKGILKKNTARRKISRLHHLVKSIEPSA</sequence>
<dbReference type="Gene3D" id="1.20.58.110">
    <property type="entry name" value="Ribosomal protein S20"/>
    <property type="match status" value="1"/>
</dbReference>
<organism evidence="10 11">
    <name type="scientific">Lebetimonas natsushimae</name>
    <dbReference type="NCBI Taxonomy" id="1936991"/>
    <lineage>
        <taxon>Bacteria</taxon>
        <taxon>Pseudomonadati</taxon>
        <taxon>Campylobacterota</taxon>
        <taxon>Epsilonproteobacteria</taxon>
        <taxon>Nautiliales</taxon>
        <taxon>Nautiliaceae</taxon>
        <taxon>Lebetimonas</taxon>
    </lineage>
</organism>
<keyword evidence="4 8" id="KW-0694">RNA-binding</keyword>
<evidence type="ECO:0000256" key="4">
    <source>
        <dbReference type="ARBA" id="ARBA00022884"/>
    </source>
</evidence>
<comment type="function">
    <text evidence="1 8">Binds directly to 16S ribosomal RNA.</text>
</comment>
<evidence type="ECO:0000256" key="7">
    <source>
        <dbReference type="ARBA" id="ARBA00035136"/>
    </source>
</evidence>
<evidence type="ECO:0000256" key="2">
    <source>
        <dbReference type="ARBA" id="ARBA00007634"/>
    </source>
</evidence>
<dbReference type="AlphaFoldDB" id="A0A292YC52"/>
<keyword evidence="5 8" id="KW-0689">Ribosomal protein</keyword>
<evidence type="ECO:0000256" key="9">
    <source>
        <dbReference type="SAM" id="MobiDB-lite"/>
    </source>
</evidence>
<comment type="similarity">
    <text evidence="2 8">Belongs to the bacterial ribosomal protein bS20 family.</text>
</comment>
<reference evidence="10 11" key="1">
    <citation type="journal article" date="2017" name="Syst. Appl. Microbiol.">
        <title>Lebetimonas natsushimae sp. nov., a novel strictly anaerobic, moderately thermophilic chemoautotroph isolated from a deep-sea hydrothermal vent polychaete nest in the Mid-Okinawa Trough.</title>
        <authorList>
            <person name="Nagata R."/>
            <person name="Takaki Y."/>
            <person name="Tame A."/>
            <person name="Nunoura T."/>
            <person name="Muto H."/>
            <person name="Mino S."/>
            <person name="Sawayama S."/>
            <person name="Takai K."/>
            <person name="Nakagawa S."/>
        </authorList>
    </citation>
    <scope>NUCLEOTIDE SEQUENCE [LARGE SCALE GENOMIC DNA]</scope>
    <source>
        <strain evidence="10 11">HS1857</strain>
    </source>
</reference>
<dbReference type="FunFam" id="1.20.58.110:FF:000001">
    <property type="entry name" value="30S ribosomal protein S20"/>
    <property type="match status" value="1"/>
</dbReference>
<evidence type="ECO:0000313" key="10">
    <source>
        <dbReference type="EMBL" id="GAX87061.1"/>
    </source>
</evidence>
<dbReference type="Proteomes" id="UP000217944">
    <property type="component" value="Unassembled WGS sequence"/>
</dbReference>
<dbReference type="GO" id="GO:0070181">
    <property type="term" value="F:small ribosomal subunit rRNA binding"/>
    <property type="evidence" value="ECO:0007669"/>
    <property type="project" value="TreeGrafter"/>
</dbReference>
<evidence type="ECO:0000256" key="1">
    <source>
        <dbReference type="ARBA" id="ARBA00003134"/>
    </source>
</evidence>
<feature type="region of interest" description="Disordered" evidence="9">
    <location>
        <begin position="1"/>
        <end position="20"/>
    </location>
</feature>
<dbReference type="Pfam" id="PF01649">
    <property type="entry name" value="Ribosomal_S20p"/>
    <property type="match status" value="1"/>
</dbReference>
<keyword evidence="6 8" id="KW-0687">Ribonucleoprotein</keyword>